<dbReference type="PANTHER" id="PTHR31087">
    <property type="match status" value="1"/>
</dbReference>
<evidence type="ECO:0000256" key="1">
    <source>
        <dbReference type="ARBA" id="ARBA00005437"/>
    </source>
</evidence>
<comment type="similarity">
    <text evidence="1">Belongs to the LOR family.</text>
</comment>
<dbReference type="Gramene" id="Kaladp0878s0031.1.v1.1">
    <property type="protein sequence ID" value="Kaladp0878s0031.1.v1.1"/>
    <property type="gene ID" value="Kaladp0878s0031.v1.1"/>
</dbReference>
<dbReference type="Pfam" id="PF04525">
    <property type="entry name" value="LOR"/>
    <property type="match status" value="1"/>
</dbReference>
<dbReference type="SUPFAM" id="SSF54518">
    <property type="entry name" value="Tubby C-terminal domain-like"/>
    <property type="match status" value="1"/>
</dbReference>
<evidence type="ECO:0000313" key="3">
    <source>
        <dbReference type="Proteomes" id="UP000594263"/>
    </source>
</evidence>
<proteinExistence type="inferred from homology"/>
<accession>A0A7N0VIB1</accession>
<protein>
    <submittedName>
        <fullName evidence="2">Uncharacterized protein</fullName>
    </submittedName>
</protein>
<reference evidence="2" key="1">
    <citation type="submission" date="2021-01" db="UniProtKB">
        <authorList>
            <consortium name="EnsemblPlants"/>
        </authorList>
    </citation>
    <scope>IDENTIFICATION</scope>
</reference>
<keyword evidence="3" id="KW-1185">Reference proteome</keyword>
<dbReference type="OMA" id="QFPFDLF"/>
<dbReference type="PANTHER" id="PTHR31087:SF85">
    <property type="entry name" value="PROTEIN LURP-ONE-RELATED 7"/>
    <property type="match status" value="1"/>
</dbReference>
<sequence length="196" mass="21378">MASAIAADPASLASQIPIDLFVSKKHPGLAAGVIGFANAAGNIIYTVESVSHKTHIFPHHSRHFVLQDADGHALMTLTHKNRGCWQGYKSNGSEDLVFQAKRNSLSDGVKTQIEVFIAGPNGELDSTPTWKLKGNPSQRSCTISDDNSIMAQTSLMYKLHQICVGRTRFRLTIYPAEDADRSLIVALVVIFVYGKK</sequence>
<dbReference type="Proteomes" id="UP000594263">
    <property type="component" value="Unplaced"/>
</dbReference>
<organism evidence="2 3">
    <name type="scientific">Kalanchoe fedtschenkoi</name>
    <name type="common">Lavender scallops</name>
    <name type="synonym">South American air plant</name>
    <dbReference type="NCBI Taxonomy" id="63787"/>
    <lineage>
        <taxon>Eukaryota</taxon>
        <taxon>Viridiplantae</taxon>
        <taxon>Streptophyta</taxon>
        <taxon>Embryophyta</taxon>
        <taxon>Tracheophyta</taxon>
        <taxon>Spermatophyta</taxon>
        <taxon>Magnoliopsida</taxon>
        <taxon>eudicotyledons</taxon>
        <taxon>Gunneridae</taxon>
        <taxon>Pentapetalae</taxon>
        <taxon>Saxifragales</taxon>
        <taxon>Crassulaceae</taxon>
        <taxon>Kalanchoe</taxon>
    </lineage>
</organism>
<dbReference type="AlphaFoldDB" id="A0A7N0VIB1"/>
<name>A0A7N0VIB1_KALFE</name>
<dbReference type="Gene3D" id="2.40.160.200">
    <property type="entry name" value="LURP1-related"/>
    <property type="match status" value="1"/>
</dbReference>
<dbReference type="InterPro" id="IPR038595">
    <property type="entry name" value="LOR_sf"/>
</dbReference>
<dbReference type="EnsemblPlants" id="Kaladp0878s0031.1.v1.1">
    <property type="protein sequence ID" value="Kaladp0878s0031.1.v1.1"/>
    <property type="gene ID" value="Kaladp0878s0031.v1.1"/>
</dbReference>
<dbReference type="InterPro" id="IPR007612">
    <property type="entry name" value="LOR"/>
</dbReference>
<dbReference type="InterPro" id="IPR025659">
    <property type="entry name" value="Tubby-like_C"/>
</dbReference>
<evidence type="ECO:0000313" key="2">
    <source>
        <dbReference type="EnsemblPlants" id="Kaladp0878s0031.1.v1.1"/>
    </source>
</evidence>